<accession>A0A833SMY7</accession>
<evidence type="ECO:0000313" key="2">
    <source>
        <dbReference type="Proteomes" id="UP000602510"/>
    </source>
</evidence>
<keyword evidence="2" id="KW-1185">Reference proteome</keyword>
<gene>
    <name evidence="1" type="ORF">GN244_ATG18870</name>
</gene>
<dbReference type="AlphaFoldDB" id="A0A833SMY7"/>
<dbReference type="EMBL" id="WSZM01000817">
    <property type="protein sequence ID" value="KAF4029429.1"/>
    <property type="molecule type" value="Genomic_DNA"/>
</dbReference>
<evidence type="ECO:0000313" key="1">
    <source>
        <dbReference type="EMBL" id="KAF4029429.1"/>
    </source>
</evidence>
<comment type="caution">
    <text evidence="1">The sequence shown here is derived from an EMBL/GenBank/DDBJ whole genome shotgun (WGS) entry which is preliminary data.</text>
</comment>
<proteinExistence type="predicted"/>
<sequence>MTSEEALEVAIATRQVEQVEELLSRFDCTLIDAVVQAASIGLQEIVELLLNKVFGIYEEATEVEVLANDETRKLVDKAVVAQLNIYIVKLLLPQVIGLPHREYSSSWFNVVQNVLDAGRRIGTWVL</sequence>
<organism evidence="1 2">
    <name type="scientific">Phytophthora infestans</name>
    <name type="common">Potato late blight agent</name>
    <name type="synonym">Botrytis infestans</name>
    <dbReference type="NCBI Taxonomy" id="4787"/>
    <lineage>
        <taxon>Eukaryota</taxon>
        <taxon>Sar</taxon>
        <taxon>Stramenopiles</taxon>
        <taxon>Oomycota</taxon>
        <taxon>Peronosporomycetes</taxon>
        <taxon>Peronosporales</taxon>
        <taxon>Peronosporaceae</taxon>
        <taxon>Phytophthora</taxon>
    </lineage>
</organism>
<reference evidence="1" key="1">
    <citation type="submission" date="2020-04" db="EMBL/GenBank/DDBJ databases">
        <title>Hybrid Assembly of Korean Phytophthora infestans isolates.</title>
        <authorList>
            <person name="Prokchorchik M."/>
            <person name="Lee Y."/>
            <person name="Seo J."/>
            <person name="Cho J.-H."/>
            <person name="Park Y.-E."/>
            <person name="Jang D.-C."/>
            <person name="Im J.-S."/>
            <person name="Choi J.-G."/>
            <person name="Park H.-J."/>
            <person name="Lee G.-B."/>
            <person name="Lee Y.-G."/>
            <person name="Hong S.-Y."/>
            <person name="Cho K."/>
            <person name="Sohn K.H."/>
        </authorList>
    </citation>
    <scope>NUCLEOTIDE SEQUENCE</scope>
    <source>
        <strain evidence="1">KR_1_A1</strain>
    </source>
</reference>
<protein>
    <submittedName>
        <fullName evidence="1">Uncharacterized protein</fullName>
    </submittedName>
</protein>
<name>A0A833SMY7_PHYIN</name>
<dbReference type="Proteomes" id="UP000602510">
    <property type="component" value="Unassembled WGS sequence"/>
</dbReference>